<evidence type="ECO:0000256" key="1">
    <source>
        <dbReference type="ARBA" id="ARBA00022801"/>
    </source>
</evidence>
<reference evidence="4" key="1">
    <citation type="journal article" date="2019" name="Int. J. Syst. Evol. Microbiol.">
        <title>The Global Catalogue of Microorganisms (GCM) 10K type strain sequencing project: providing services to taxonomists for standard genome sequencing and annotation.</title>
        <authorList>
            <consortium name="The Broad Institute Genomics Platform"/>
            <consortium name="The Broad Institute Genome Sequencing Center for Infectious Disease"/>
            <person name="Wu L."/>
            <person name="Ma J."/>
        </authorList>
    </citation>
    <scope>NUCLEOTIDE SEQUENCE [LARGE SCALE GENOMIC DNA]</scope>
    <source>
        <strain evidence="4">JCM 14969</strain>
    </source>
</reference>
<dbReference type="CDD" id="cd07067">
    <property type="entry name" value="HP_PGM_like"/>
    <property type="match status" value="1"/>
</dbReference>
<dbReference type="InterPro" id="IPR022492">
    <property type="entry name" value="Phosphomutase_MSMEG4193_put"/>
</dbReference>
<organism evidence="3 4">
    <name type="scientific">Kribbella sancticallisti</name>
    <dbReference type="NCBI Taxonomy" id="460087"/>
    <lineage>
        <taxon>Bacteria</taxon>
        <taxon>Bacillati</taxon>
        <taxon>Actinomycetota</taxon>
        <taxon>Actinomycetes</taxon>
        <taxon>Propionibacteriales</taxon>
        <taxon>Kribbellaceae</taxon>
        <taxon>Kribbella</taxon>
    </lineage>
</organism>
<dbReference type="EMBL" id="BAAAOS010000018">
    <property type="protein sequence ID" value="GAA1573095.1"/>
    <property type="molecule type" value="Genomic_DNA"/>
</dbReference>
<dbReference type="PANTHER" id="PTHR46517:SF1">
    <property type="entry name" value="FRUCTOSE-2,6-BISPHOSPHATASE TIGAR"/>
    <property type="match status" value="1"/>
</dbReference>
<gene>
    <name evidence="3" type="ORF">GCM10009789_28260</name>
</gene>
<proteinExistence type="predicted"/>
<evidence type="ECO:0000313" key="3">
    <source>
        <dbReference type="EMBL" id="GAA1573095.1"/>
    </source>
</evidence>
<comment type="caution">
    <text evidence="3">The sequence shown here is derived from an EMBL/GenBank/DDBJ whole genome shotgun (WGS) entry which is preliminary data.</text>
</comment>
<dbReference type="InterPro" id="IPR013078">
    <property type="entry name" value="His_Pase_superF_clade-1"/>
</dbReference>
<protein>
    <submittedName>
        <fullName evidence="3">Histidine phosphatase family protein</fullName>
    </submittedName>
</protein>
<evidence type="ECO:0000313" key="4">
    <source>
        <dbReference type="Proteomes" id="UP001500393"/>
    </source>
</evidence>
<dbReference type="SUPFAM" id="SSF53254">
    <property type="entry name" value="Phosphoglycerate mutase-like"/>
    <property type="match status" value="1"/>
</dbReference>
<dbReference type="PANTHER" id="PTHR46517">
    <property type="entry name" value="FRUCTOSE-2,6-BISPHOSPHATASE TIGAR"/>
    <property type="match status" value="1"/>
</dbReference>
<dbReference type="InterPro" id="IPR051695">
    <property type="entry name" value="Phosphoglycerate_Mutase"/>
</dbReference>
<dbReference type="NCBIfam" id="TIGR03848">
    <property type="entry name" value="MSMEG_4193"/>
    <property type="match status" value="1"/>
</dbReference>
<feature type="region of interest" description="Disordered" evidence="2">
    <location>
        <begin position="263"/>
        <end position="292"/>
    </location>
</feature>
<sequence length="292" mass="31082">MQADPAERLAVDADGVGHRLGILGQVLPLSLGVNPAVDDHPTTIAPDLSRPDNVRSMPTVILVRHGRSSANTSGVLAGRTPGVKLDETGLQQAAAVAERLAELPLAAIVTSPLDRCKQTAAAIAKYHQELRPATDRRLTECGYGDWTGKKLSALMKEPLWPVVQQHPSAVTFPNGESMRGMQQRAVDAVRAHDAALAESHGPGALWVAVSHADVIKAIVADALAQHLDTFQRIVVDTASTTIITYTQTRPFLVRLNDSGSELASLIPKPAEPAKGRRRKPTKQSSDAVVGGR</sequence>
<dbReference type="SMART" id="SM00855">
    <property type="entry name" value="PGAM"/>
    <property type="match status" value="1"/>
</dbReference>
<dbReference type="Pfam" id="PF00300">
    <property type="entry name" value="His_Phos_1"/>
    <property type="match status" value="1"/>
</dbReference>
<keyword evidence="1" id="KW-0378">Hydrolase</keyword>
<dbReference type="Proteomes" id="UP001500393">
    <property type="component" value="Unassembled WGS sequence"/>
</dbReference>
<name>A0ABP4P722_9ACTN</name>
<accession>A0ABP4P722</accession>
<dbReference type="InterPro" id="IPR029033">
    <property type="entry name" value="His_PPase_superfam"/>
</dbReference>
<keyword evidence="4" id="KW-1185">Reference proteome</keyword>
<dbReference type="Gene3D" id="3.40.50.1240">
    <property type="entry name" value="Phosphoglycerate mutase-like"/>
    <property type="match status" value="1"/>
</dbReference>
<evidence type="ECO:0000256" key="2">
    <source>
        <dbReference type="SAM" id="MobiDB-lite"/>
    </source>
</evidence>